<evidence type="ECO:0000313" key="4">
    <source>
        <dbReference type="EMBL" id="MBE1609288.1"/>
    </source>
</evidence>
<keyword evidence="1" id="KW-0500">Molybdenum</keyword>
<dbReference type="EMBL" id="JADBEM010000001">
    <property type="protein sequence ID" value="MBE1609288.1"/>
    <property type="molecule type" value="Genomic_DNA"/>
</dbReference>
<feature type="domain" description="Aldehyde oxidase/xanthine dehydrogenase a/b hammerhead" evidence="3">
    <location>
        <begin position="20"/>
        <end position="137"/>
    </location>
</feature>
<protein>
    <submittedName>
        <fullName evidence="4">Carbon-monoxide dehydrogenase large subunit</fullName>
        <ecNumber evidence="4">1.2.7.4</ecNumber>
    </submittedName>
</protein>
<evidence type="ECO:0000256" key="2">
    <source>
        <dbReference type="ARBA" id="ARBA00023002"/>
    </source>
</evidence>
<dbReference type="Pfam" id="PF20256">
    <property type="entry name" value="MoCoBD_2"/>
    <property type="match status" value="1"/>
</dbReference>
<dbReference type="AlphaFoldDB" id="A0A927RMT3"/>
<dbReference type="PANTHER" id="PTHR11908">
    <property type="entry name" value="XANTHINE DEHYDROGENASE"/>
    <property type="match status" value="1"/>
</dbReference>
<dbReference type="InterPro" id="IPR037165">
    <property type="entry name" value="AldOxase/xan_DH_Mopterin-bd_sf"/>
</dbReference>
<dbReference type="InterPro" id="IPR016208">
    <property type="entry name" value="Ald_Oxase/xanthine_DH-like"/>
</dbReference>
<dbReference type="Gene3D" id="3.90.1170.50">
    <property type="entry name" value="Aldehyde oxidase/xanthine dehydrogenase, a/b hammerhead"/>
    <property type="match status" value="1"/>
</dbReference>
<dbReference type="GO" id="GO:0005506">
    <property type="term" value="F:iron ion binding"/>
    <property type="evidence" value="ECO:0007669"/>
    <property type="project" value="InterPro"/>
</dbReference>
<dbReference type="PANTHER" id="PTHR11908:SF132">
    <property type="entry name" value="ALDEHYDE OXIDASE 1-RELATED"/>
    <property type="match status" value="1"/>
</dbReference>
<keyword evidence="5" id="KW-1185">Reference proteome</keyword>
<dbReference type="SMART" id="SM01008">
    <property type="entry name" value="Ald_Xan_dh_C"/>
    <property type="match status" value="1"/>
</dbReference>
<sequence>MREAVVAQGWTRREDSRLLTGRGRYVADIDVPGCLDAAFVRSPVAHGWIRAVDCAAAREVPEVAGAWTAADLPDLPTLPFAPGALGVPEAAAGRVWSPLATDRVRYAGESVAVVLGSDRYSAEDGAAAVDVRIDPLPPVLTTAESLAGTVRLFDGLDNVVLETSTGAPIEEAVWQGAAVVVEARYRQQLLLPSPMECRAFLAVPEGDRLSVWCSHQAPHRLRRELAGALGWPPERIRVVVPDTGGAFGSKSATYPEYITVAHLAALLDRPVRWIEDRAETILAGSRGRGQDQQVRLAADADGRMLAFELHIDADVGAYPNLGAALPRQTALMATGVYATPMVHATVRSVLTTTMSTYPYRGAGRPEATYAVERTVDLLARRLGMDPADLRRLNFIPPERFPYDTPTGRRYDSGNYPAALELALRTLDYERWRTEQARRRADPSAAPLGIGLSCYVERSGGEGVLLSEFGGVEACTDGTLVARCGTSSSGQSHQTVLPSVVADVLGIDESRIRLVEGDTDAVPEGMGSFASRSAQLGGAALHQAATALIEQARERAARVWEVPVEQVGWSRGTLSSGSERIELGRLVELTGPLRVDNWFRMAEPSFPFGVHIALVEVDVELGTVRLLRLVAVDDYGVVLNPMVTTGQTRGSTAQGIGQALYEGVPYDETGAPLLPNGLLDYLLPTISEMPPIDIVDSVTPTPLTPLGAKGAGEAGCIGMPPAIVNAVADALELTDPDLLQMPLTPDVVWRAARSRGPGETR</sequence>
<dbReference type="SUPFAM" id="SSF56003">
    <property type="entry name" value="Molybdenum cofactor-binding domain"/>
    <property type="match status" value="1"/>
</dbReference>
<comment type="caution">
    <text evidence="4">The sequence shown here is derived from an EMBL/GenBank/DDBJ whole genome shotgun (WGS) entry which is preliminary data.</text>
</comment>
<reference evidence="4" key="1">
    <citation type="submission" date="2020-10" db="EMBL/GenBank/DDBJ databases">
        <title>Sequencing the genomes of 1000 actinobacteria strains.</title>
        <authorList>
            <person name="Klenk H.-P."/>
        </authorList>
    </citation>
    <scope>NUCLEOTIDE SEQUENCE</scope>
    <source>
        <strain evidence="4">DSM 45354</strain>
    </source>
</reference>
<dbReference type="RefSeq" id="WP_202896626.1">
    <property type="nucleotide sequence ID" value="NZ_BAABJL010000142.1"/>
</dbReference>
<gene>
    <name evidence="4" type="ORF">HEB94_006136</name>
</gene>
<keyword evidence="2 4" id="KW-0560">Oxidoreductase</keyword>
<accession>A0A927RMT3</accession>
<evidence type="ECO:0000256" key="1">
    <source>
        <dbReference type="ARBA" id="ARBA00022505"/>
    </source>
</evidence>
<dbReference type="Pfam" id="PF02738">
    <property type="entry name" value="MoCoBD_1"/>
    <property type="match status" value="1"/>
</dbReference>
<dbReference type="SUPFAM" id="SSF54665">
    <property type="entry name" value="CO dehydrogenase molybdoprotein N-domain-like"/>
    <property type="match status" value="1"/>
</dbReference>
<dbReference type="Gene3D" id="3.30.365.10">
    <property type="entry name" value="Aldehyde oxidase/xanthine dehydrogenase, molybdopterin binding domain"/>
    <property type="match status" value="4"/>
</dbReference>
<dbReference type="GO" id="GO:0043885">
    <property type="term" value="F:anaerobic carbon-monoxide dehydrogenase activity"/>
    <property type="evidence" value="ECO:0007669"/>
    <property type="project" value="UniProtKB-EC"/>
</dbReference>
<name>A0A927RMT3_9ACTN</name>
<organism evidence="4 5">
    <name type="scientific">Actinopolymorpha pittospori</name>
    <dbReference type="NCBI Taxonomy" id="648752"/>
    <lineage>
        <taxon>Bacteria</taxon>
        <taxon>Bacillati</taxon>
        <taxon>Actinomycetota</taxon>
        <taxon>Actinomycetes</taxon>
        <taxon>Propionibacteriales</taxon>
        <taxon>Actinopolymorphaceae</taxon>
        <taxon>Actinopolymorpha</taxon>
    </lineage>
</organism>
<dbReference type="Pfam" id="PF01315">
    <property type="entry name" value="Ald_Xan_dh_C"/>
    <property type="match status" value="1"/>
</dbReference>
<evidence type="ECO:0000313" key="5">
    <source>
        <dbReference type="Proteomes" id="UP000638648"/>
    </source>
</evidence>
<dbReference type="InterPro" id="IPR046867">
    <property type="entry name" value="AldOxase/xan_DH_MoCoBD2"/>
</dbReference>
<evidence type="ECO:0000259" key="3">
    <source>
        <dbReference type="SMART" id="SM01008"/>
    </source>
</evidence>
<dbReference type="InterPro" id="IPR000674">
    <property type="entry name" value="Ald_Oxase/Xan_DH_a/b"/>
</dbReference>
<dbReference type="InterPro" id="IPR036856">
    <property type="entry name" value="Ald_Oxase/Xan_DH_a/b_sf"/>
</dbReference>
<dbReference type="Proteomes" id="UP000638648">
    <property type="component" value="Unassembled WGS sequence"/>
</dbReference>
<proteinExistence type="predicted"/>
<dbReference type="InterPro" id="IPR008274">
    <property type="entry name" value="AldOxase/xan_DH_MoCoBD1"/>
</dbReference>
<dbReference type="EC" id="1.2.7.4" evidence="4"/>